<protein>
    <submittedName>
        <fullName evidence="1">Uncharacterized protein</fullName>
    </submittedName>
</protein>
<accession>A0A7R9CM97</accession>
<dbReference type="AlphaFoldDB" id="A0A7R9CM97"/>
<name>A0A7R9CM97_TIMPO</name>
<sequence>MLQPLNRVVFTPFKAVYEQEVDKWLTLHPGRVVTTHQVAGLFNSEYMRLSTTNKGVEAFRVTKIHHFNPDTFTEEDFLAAYVPYREGDDLEELAGASLLMMLLGFNADLVESGGTNPAQIDVPTQTKKQNGTTISNYPEEYHRRSLFIPFVDKLIVKLEQRISQKKEFAFNAKEHLSL</sequence>
<organism evidence="1">
    <name type="scientific">Timema poppense</name>
    <name type="common">Walking stick</name>
    <dbReference type="NCBI Taxonomy" id="170557"/>
    <lineage>
        <taxon>Eukaryota</taxon>
        <taxon>Metazoa</taxon>
        <taxon>Ecdysozoa</taxon>
        <taxon>Arthropoda</taxon>
        <taxon>Hexapoda</taxon>
        <taxon>Insecta</taxon>
        <taxon>Pterygota</taxon>
        <taxon>Neoptera</taxon>
        <taxon>Polyneoptera</taxon>
        <taxon>Phasmatodea</taxon>
        <taxon>Timematodea</taxon>
        <taxon>Timematoidea</taxon>
        <taxon>Timematidae</taxon>
        <taxon>Timema</taxon>
    </lineage>
</organism>
<dbReference type="EMBL" id="OD000437">
    <property type="protein sequence ID" value="CAD7397658.1"/>
    <property type="molecule type" value="Genomic_DNA"/>
</dbReference>
<proteinExistence type="predicted"/>
<reference evidence="1" key="1">
    <citation type="submission" date="2020-11" db="EMBL/GenBank/DDBJ databases">
        <authorList>
            <person name="Tran Van P."/>
        </authorList>
    </citation>
    <scope>NUCLEOTIDE SEQUENCE</scope>
</reference>
<evidence type="ECO:0000313" key="1">
    <source>
        <dbReference type="EMBL" id="CAD7397658.1"/>
    </source>
</evidence>
<gene>
    <name evidence="1" type="ORF">TPSB3V08_LOCUS1268</name>
</gene>